<evidence type="ECO:0000256" key="1">
    <source>
        <dbReference type="SAM" id="MobiDB-lite"/>
    </source>
</evidence>
<proteinExistence type="predicted"/>
<dbReference type="SUPFAM" id="SSF55856">
    <property type="entry name" value="Cytochrome b5-like heme/steroid binding domain"/>
    <property type="match status" value="1"/>
</dbReference>
<dbReference type="EMBL" id="BGZK01001625">
    <property type="protein sequence ID" value="GBP83510.1"/>
    <property type="molecule type" value="Genomic_DNA"/>
</dbReference>
<gene>
    <name evidence="3" type="ORF">EVAR_98855_1</name>
</gene>
<dbReference type="Proteomes" id="UP000299102">
    <property type="component" value="Unassembled WGS sequence"/>
</dbReference>
<dbReference type="PROSITE" id="PS50255">
    <property type="entry name" value="CYTOCHROME_B5_2"/>
    <property type="match status" value="1"/>
</dbReference>
<dbReference type="Gene3D" id="3.10.120.10">
    <property type="entry name" value="Cytochrome b5-like heme/steroid binding domain"/>
    <property type="match status" value="1"/>
</dbReference>
<keyword evidence="4" id="KW-1185">Reference proteome</keyword>
<feature type="domain" description="Cytochrome b5 heme-binding" evidence="2">
    <location>
        <begin position="1"/>
        <end position="49"/>
    </location>
</feature>
<comment type="caution">
    <text evidence="3">The sequence shown here is derived from an EMBL/GenBank/DDBJ whole genome shotgun (WGS) entry which is preliminary data.</text>
</comment>
<evidence type="ECO:0000313" key="4">
    <source>
        <dbReference type="Proteomes" id="UP000299102"/>
    </source>
</evidence>
<dbReference type="InterPro" id="IPR001199">
    <property type="entry name" value="Cyt_B5-like_heme/steroid-bd"/>
</dbReference>
<dbReference type="InterPro" id="IPR036400">
    <property type="entry name" value="Cyt_B5-like_heme/steroid_sf"/>
</dbReference>
<evidence type="ECO:0000259" key="2">
    <source>
        <dbReference type="PROSITE" id="PS50255"/>
    </source>
</evidence>
<name>A0A4C1Z747_EUMVA</name>
<sequence>MYAFRRQHPGGAEVLRALGGRDATAAMRAAPMPPLAFQLMRRFRVGTVSASKDEPARAPPAPRPDTAAPAHAESDLSADCSYGNRLLNLCECRYCDRRANFQH</sequence>
<evidence type="ECO:0000313" key="3">
    <source>
        <dbReference type="EMBL" id="GBP83510.1"/>
    </source>
</evidence>
<reference evidence="3 4" key="1">
    <citation type="journal article" date="2019" name="Commun. Biol.">
        <title>The bagworm genome reveals a unique fibroin gene that provides high tensile strength.</title>
        <authorList>
            <person name="Kono N."/>
            <person name="Nakamura H."/>
            <person name="Ohtoshi R."/>
            <person name="Tomita M."/>
            <person name="Numata K."/>
            <person name="Arakawa K."/>
        </authorList>
    </citation>
    <scope>NUCLEOTIDE SEQUENCE [LARGE SCALE GENOMIC DNA]</scope>
</reference>
<accession>A0A4C1Z747</accession>
<organism evidence="3 4">
    <name type="scientific">Eumeta variegata</name>
    <name type="common">Bagworm moth</name>
    <name type="synonym">Eumeta japonica</name>
    <dbReference type="NCBI Taxonomy" id="151549"/>
    <lineage>
        <taxon>Eukaryota</taxon>
        <taxon>Metazoa</taxon>
        <taxon>Ecdysozoa</taxon>
        <taxon>Arthropoda</taxon>
        <taxon>Hexapoda</taxon>
        <taxon>Insecta</taxon>
        <taxon>Pterygota</taxon>
        <taxon>Neoptera</taxon>
        <taxon>Endopterygota</taxon>
        <taxon>Lepidoptera</taxon>
        <taxon>Glossata</taxon>
        <taxon>Ditrysia</taxon>
        <taxon>Tineoidea</taxon>
        <taxon>Psychidae</taxon>
        <taxon>Oiketicinae</taxon>
        <taxon>Eumeta</taxon>
    </lineage>
</organism>
<feature type="region of interest" description="Disordered" evidence="1">
    <location>
        <begin position="48"/>
        <end position="75"/>
    </location>
</feature>
<dbReference type="AlphaFoldDB" id="A0A4C1Z747"/>
<dbReference type="Pfam" id="PF00173">
    <property type="entry name" value="Cyt-b5"/>
    <property type="match status" value="1"/>
</dbReference>
<protein>
    <recommendedName>
        <fullName evidence="2">Cytochrome b5 heme-binding domain-containing protein</fullName>
    </recommendedName>
</protein>